<feature type="domain" description="TauD/TfdA-like" evidence="8">
    <location>
        <begin position="122"/>
        <end position="360"/>
    </location>
</feature>
<keyword evidence="7" id="KW-0408">Iron</keyword>
<evidence type="ECO:0000259" key="9">
    <source>
        <dbReference type="Pfam" id="PF06155"/>
    </source>
</evidence>
<keyword evidence="4" id="KW-0479">Metal-binding</keyword>
<dbReference type="Proteomes" id="UP000476030">
    <property type="component" value="Unassembled WGS sequence"/>
</dbReference>
<dbReference type="FunFam" id="3.60.130.10:FF:000001">
    <property type="entry name" value="Trimethyllysine dioxygenase, mitochondrial"/>
    <property type="match status" value="1"/>
</dbReference>
<dbReference type="InterPro" id="IPR050411">
    <property type="entry name" value="AlphaKG_dependent_hydroxylases"/>
</dbReference>
<dbReference type="Pfam" id="PF06155">
    <property type="entry name" value="GBBH-like_N"/>
    <property type="match status" value="1"/>
</dbReference>
<comment type="similarity">
    <text evidence="3">Belongs to the gamma-BBH/TMLD family.</text>
</comment>
<evidence type="ECO:0000256" key="4">
    <source>
        <dbReference type="ARBA" id="ARBA00022723"/>
    </source>
</evidence>
<dbReference type="CDD" id="cd00250">
    <property type="entry name" value="CAS_like"/>
    <property type="match status" value="1"/>
</dbReference>
<dbReference type="AlphaFoldDB" id="A0A6L8W658"/>
<dbReference type="GO" id="GO:0046872">
    <property type="term" value="F:metal ion binding"/>
    <property type="evidence" value="ECO:0007669"/>
    <property type="project" value="UniProtKB-KW"/>
</dbReference>
<sequence>MENVELAGAGDYIALHLQGGGTLRFHAMWLRDNALDADTRSPQNGQRLITIDDIPADTKISTVSLDGTDCLAVEFQPDGKSVIYDLNWLQQHAYDVPHERPAGWLDPKVELWDKSLNNQIPTGDFKTVSNDKAALADWLRSARRYGFAKMTGGPVKSGALLDVAALFGFVRETNYGKWFEVRAEVTPTNLAFTSAGLQAHTDNPYRDPVPTMQILYALENSATGGESLVVDGFQAVKRLQEINAGYFDLLASHCAKFEYTGQSEVCLQSRKPMIELAPDGELIGVRFNNRSIAPVTDVSFDKMPDFYAAYRALSEIVNDPDMAVSFHLEPGDCFIVDNTRVLHARNAYSGHGTRWLQGCYPDKDGLLSTLATLEHENLGINDA</sequence>
<organism evidence="10 11">
    <name type="scientific">Sneathiella litorea</name>
    <dbReference type="NCBI Taxonomy" id="2606216"/>
    <lineage>
        <taxon>Bacteria</taxon>
        <taxon>Pseudomonadati</taxon>
        <taxon>Pseudomonadota</taxon>
        <taxon>Alphaproteobacteria</taxon>
        <taxon>Sneathiellales</taxon>
        <taxon>Sneathiellaceae</taxon>
        <taxon>Sneathiella</taxon>
    </lineage>
</organism>
<dbReference type="Gene3D" id="3.60.130.10">
    <property type="entry name" value="Clavaminate synthase-like"/>
    <property type="match status" value="1"/>
</dbReference>
<evidence type="ECO:0000256" key="2">
    <source>
        <dbReference type="ARBA" id="ARBA00001961"/>
    </source>
</evidence>
<evidence type="ECO:0000256" key="1">
    <source>
        <dbReference type="ARBA" id="ARBA00001954"/>
    </source>
</evidence>
<proteinExistence type="inferred from homology"/>
<dbReference type="PANTHER" id="PTHR10696">
    <property type="entry name" value="GAMMA-BUTYROBETAINE HYDROXYLASE-RELATED"/>
    <property type="match status" value="1"/>
</dbReference>
<keyword evidence="6" id="KW-0560">Oxidoreductase</keyword>
<dbReference type="Pfam" id="PF02668">
    <property type="entry name" value="TauD"/>
    <property type="match status" value="1"/>
</dbReference>
<evidence type="ECO:0000313" key="10">
    <source>
        <dbReference type="EMBL" id="MZR30626.1"/>
    </source>
</evidence>
<dbReference type="InterPro" id="IPR038492">
    <property type="entry name" value="GBBH-like_N_sf"/>
</dbReference>
<evidence type="ECO:0000256" key="5">
    <source>
        <dbReference type="ARBA" id="ARBA00022964"/>
    </source>
</evidence>
<accession>A0A6L8W658</accession>
<comment type="cofactor">
    <cofactor evidence="1">
        <name>Fe(2+)</name>
        <dbReference type="ChEBI" id="CHEBI:29033"/>
    </cofactor>
</comment>
<dbReference type="InterPro" id="IPR042098">
    <property type="entry name" value="TauD-like_sf"/>
</dbReference>
<keyword evidence="5" id="KW-0223">Dioxygenase</keyword>
<keyword evidence="11" id="KW-1185">Reference proteome</keyword>
<protein>
    <submittedName>
        <fullName evidence="10">DUF971 domain-containing protein</fullName>
    </submittedName>
</protein>
<dbReference type="InterPro" id="IPR010376">
    <property type="entry name" value="GBBH-like_N"/>
</dbReference>
<comment type="caution">
    <text evidence="10">The sequence shown here is derived from an EMBL/GenBank/DDBJ whole genome shotgun (WGS) entry which is preliminary data.</text>
</comment>
<dbReference type="GO" id="GO:0045329">
    <property type="term" value="P:carnitine biosynthetic process"/>
    <property type="evidence" value="ECO:0007669"/>
    <property type="project" value="TreeGrafter"/>
</dbReference>
<reference evidence="10 11" key="1">
    <citation type="submission" date="2019-12" db="EMBL/GenBank/DDBJ databases">
        <title>Snethiella sp. nov. sp. isolated from sea sand.</title>
        <authorList>
            <person name="Kim J."/>
            <person name="Jeong S.E."/>
            <person name="Jung H.S."/>
            <person name="Jeon C.O."/>
        </authorList>
    </citation>
    <scope>NUCLEOTIDE SEQUENCE [LARGE SCALE GENOMIC DNA]</scope>
    <source>
        <strain evidence="10 11">DP05</strain>
    </source>
</reference>
<feature type="domain" description="Gamma-butyrobetaine hydroxylase-like N-terminal" evidence="9">
    <location>
        <begin position="14"/>
        <end position="89"/>
    </location>
</feature>
<dbReference type="GO" id="GO:0016706">
    <property type="term" value="F:2-oxoglutarate-dependent dioxygenase activity"/>
    <property type="evidence" value="ECO:0007669"/>
    <property type="project" value="UniProtKB-ARBA"/>
</dbReference>
<comment type="cofactor">
    <cofactor evidence="2">
        <name>L-ascorbate</name>
        <dbReference type="ChEBI" id="CHEBI:38290"/>
    </cofactor>
</comment>
<name>A0A6L8W658_9PROT</name>
<evidence type="ECO:0000256" key="3">
    <source>
        <dbReference type="ARBA" id="ARBA00008654"/>
    </source>
</evidence>
<evidence type="ECO:0000313" key="11">
    <source>
        <dbReference type="Proteomes" id="UP000476030"/>
    </source>
</evidence>
<gene>
    <name evidence="10" type="ORF">GQE98_08265</name>
</gene>
<evidence type="ECO:0000259" key="8">
    <source>
        <dbReference type="Pfam" id="PF02668"/>
    </source>
</evidence>
<evidence type="ECO:0000256" key="7">
    <source>
        <dbReference type="ARBA" id="ARBA00023004"/>
    </source>
</evidence>
<dbReference type="EMBL" id="WTUW01000002">
    <property type="protein sequence ID" value="MZR30626.1"/>
    <property type="molecule type" value="Genomic_DNA"/>
</dbReference>
<dbReference type="InterPro" id="IPR003819">
    <property type="entry name" value="TauD/TfdA-like"/>
</dbReference>
<dbReference type="Gene3D" id="3.30.2020.30">
    <property type="match status" value="1"/>
</dbReference>
<evidence type="ECO:0000256" key="6">
    <source>
        <dbReference type="ARBA" id="ARBA00023002"/>
    </source>
</evidence>
<dbReference type="PANTHER" id="PTHR10696:SF25">
    <property type="entry name" value="OXIDOREDUCTASE AIM17-RELATED"/>
    <property type="match status" value="1"/>
</dbReference>
<dbReference type="SUPFAM" id="SSF51197">
    <property type="entry name" value="Clavaminate synthase-like"/>
    <property type="match status" value="1"/>
</dbReference>